<evidence type="ECO:0000313" key="1">
    <source>
        <dbReference type="EMBL" id="ABF54553.1"/>
    </source>
</evidence>
<dbReference type="InterPro" id="IPR021109">
    <property type="entry name" value="Peptidase_aspartic_dom_sf"/>
</dbReference>
<evidence type="ECO:0000313" key="2">
    <source>
        <dbReference type="Proteomes" id="UP000006578"/>
    </source>
</evidence>
<organism evidence="1 2">
    <name type="scientific">Sphingopyxis alaskensis (strain DSM 13593 / LMG 18877 / RB2256)</name>
    <name type="common">Sphingomonas alaskensis</name>
    <dbReference type="NCBI Taxonomy" id="317655"/>
    <lineage>
        <taxon>Bacteria</taxon>
        <taxon>Pseudomonadati</taxon>
        <taxon>Pseudomonadota</taxon>
        <taxon>Alphaproteobacteria</taxon>
        <taxon>Sphingomonadales</taxon>
        <taxon>Sphingomonadaceae</taxon>
        <taxon>Sphingopyxis</taxon>
    </lineage>
</organism>
<dbReference type="RefSeq" id="WP_011543117.1">
    <property type="nucleotide sequence ID" value="NC_008048.1"/>
</dbReference>
<proteinExistence type="predicted"/>
<evidence type="ECO:0008006" key="3">
    <source>
        <dbReference type="Google" id="ProtNLM"/>
    </source>
</evidence>
<dbReference type="Proteomes" id="UP000006578">
    <property type="component" value="Chromosome"/>
</dbReference>
<protein>
    <recommendedName>
        <fullName evidence="3">Peptidase A2 domain-containing protein</fullName>
    </recommendedName>
</protein>
<dbReference type="AlphaFoldDB" id="Q1GP69"/>
<sequence length="140" mass="15491">MPSIEGRHDGRRIVTDVAVLAAENPADLSHVIGRALIDTGATSSGVGPTIVTQLGLRSYGKRPLGSATDERMMPYYFFRLGFLGYRDANGMIETHAFPYVLGECDGFGWPMARHFDVIIGMDILGKCRFTVDLNFWSIEF</sequence>
<reference evidence="1 2" key="1">
    <citation type="journal article" date="2009" name="Proc. Natl. Acad. Sci. U.S.A.">
        <title>The genomic basis of trophic strategy in marine bacteria.</title>
        <authorList>
            <person name="Lauro F.M."/>
            <person name="McDougald D."/>
            <person name="Thomas T."/>
            <person name="Williams T.J."/>
            <person name="Egan S."/>
            <person name="Rice S."/>
            <person name="DeMaere M.Z."/>
            <person name="Ting L."/>
            <person name="Ertan H."/>
            <person name="Johnson J."/>
            <person name="Ferriera S."/>
            <person name="Lapidus A."/>
            <person name="Anderson I."/>
            <person name="Kyrpides N."/>
            <person name="Munk A.C."/>
            <person name="Detter C."/>
            <person name="Han C.S."/>
            <person name="Brown M.V."/>
            <person name="Robb F.T."/>
            <person name="Kjelleberg S."/>
            <person name="Cavicchioli R."/>
        </authorList>
    </citation>
    <scope>NUCLEOTIDE SEQUENCE [LARGE SCALE GENOMIC DNA]</scope>
    <source>
        <strain evidence="2">DSM 13593 / LMG 18877 / RB2256</strain>
    </source>
</reference>
<dbReference type="SUPFAM" id="SSF50630">
    <property type="entry name" value="Acid proteases"/>
    <property type="match status" value="1"/>
</dbReference>
<dbReference type="STRING" id="317655.Sala_2848"/>
<dbReference type="HOGENOM" id="CLU_1833915_0_0_5"/>
<accession>Q1GP69</accession>
<name>Q1GP69_SPHAL</name>
<keyword evidence="2" id="KW-1185">Reference proteome</keyword>
<gene>
    <name evidence="1" type="ordered locus">Sala_2848</name>
</gene>
<dbReference type="Gene3D" id="2.40.70.10">
    <property type="entry name" value="Acid Proteases"/>
    <property type="match status" value="1"/>
</dbReference>
<dbReference type="EMBL" id="CP000356">
    <property type="protein sequence ID" value="ABF54553.1"/>
    <property type="molecule type" value="Genomic_DNA"/>
</dbReference>
<dbReference type="OrthoDB" id="7447720at2"/>
<dbReference type="KEGG" id="sal:Sala_2848"/>